<keyword evidence="1" id="KW-0472">Membrane</keyword>
<proteinExistence type="predicted"/>
<evidence type="ECO:0000256" key="1">
    <source>
        <dbReference type="SAM" id="Phobius"/>
    </source>
</evidence>
<keyword evidence="1" id="KW-1133">Transmembrane helix</keyword>
<evidence type="ECO:0008006" key="4">
    <source>
        <dbReference type="Google" id="ProtNLM"/>
    </source>
</evidence>
<evidence type="ECO:0000313" key="2">
    <source>
        <dbReference type="EMBL" id="RYQ96417.1"/>
    </source>
</evidence>
<dbReference type="STRING" id="3818.A0A444Y3C5"/>
<keyword evidence="3" id="KW-1185">Reference proteome</keyword>
<feature type="transmembrane region" description="Helical" evidence="1">
    <location>
        <begin position="12"/>
        <end position="32"/>
    </location>
</feature>
<dbReference type="EMBL" id="SDMP01000018">
    <property type="protein sequence ID" value="RYQ96417.1"/>
    <property type="molecule type" value="Genomic_DNA"/>
</dbReference>
<comment type="caution">
    <text evidence="2">The sequence shown here is derived from an EMBL/GenBank/DDBJ whole genome shotgun (WGS) entry which is preliminary data.</text>
</comment>
<accession>A0A444Y3C5</accession>
<evidence type="ECO:0000313" key="3">
    <source>
        <dbReference type="Proteomes" id="UP000289738"/>
    </source>
</evidence>
<protein>
    <recommendedName>
        <fullName evidence="4">NADH-ubiquinone oxidoreductase chain 3</fullName>
    </recommendedName>
</protein>
<reference evidence="2 3" key="1">
    <citation type="submission" date="2019-01" db="EMBL/GenBank/DDBJ databases">
        <title>Sequencing of cultivated peanut Arachis hypogaea provides insights into genome evolution and oil improvement.</title>
        <authorList>
            <person name="Chen X."/>
        </authorList>
    </citation>
    <scope>NUCLEOTIDE SEQUENCE [LARGE SCALE GENOMIC DNA]</scope>
    <source>
        <strain evidence="3">cv. Fuhuasheng</strain>
        <tissue evidence="2">Leaves</tissue>
    </source>
</reference>
<name>A0A444Y3C5_ARAHY</name>
<dbReference type="AlphaFoldDB" id="A0A444Y3C5"/>
<gene>
    <name evidence="2" type="ORF">Ahy_B08g092173</name>
</gene>
<keyword evidence="1" id="KW-0812">Transmembrane</keyword>
<dbReference type="Proteomes" id="UP000289738">
    <property type="component" value="Chromosome B08"/>
</dbReference>
<organism evidence="2 3">
    <name type="scientific">Arachis hypogaea</name>
    <name type="common">Peanut</name>
    <dbReference type="NCBI Taxonomy" id="3818"/>
    <lineage>
        <taxon>Eukaryota</taxon>
        <taxon>Viridiplantae</taxon>
        <taxon>Streptophyta</taxon>
        <taxon>Embryophyta</taxon>
        <taxon>Tracheophyta</taxon>
        <taxon>Spermatophyta</taxon>
        <taxon>Magnoliopsida</taxon>
        <taxon>eudicotyledons</taxon>
        <taxon>Gunneridae</taxon>
        <taxon>Pentapetalae</taxon>
        <taxon>rosids</taxon>
        <taxon>fabids</taxon>
        <taxon>Fabales</taxon>
        <taxon>Fabaceae</taxon>
        <taxon>Papilionoideae</taxon>
        <taxon>50 kb inversion clade</taxon>
        <taxon>dalbergioids sensu lato</taxon>
        <taxon>Dalbergieae</taxon>
        <taxon>Pterocarpus clade</taxon>
        <taxon>Arachis</taxon>
    </lineage>
</organism>
<sequence length="69" mass="7958">MFLLYDYDICWAFLIISSLIPILTFLISEILAPISKGLEKLFSYEAQGDFTCWRPLGGLWTFVSLSSFR</sequence>